<accession>A0A914LWI5</accession>
<sequence length="197" mass="22724">MSKFNPTNFNWTLERNCSCEEPLVCIRPLKFRNPVLCINSAIDVNNFENFLKKSQVNCSQQISPSPQNFENCSTEQPIFNIITTTPEYNTTITTSQSFNHHNFSFWLIYTLLGLILILQLFYWINLILRKIRRRRECKLIRKGATQFHEKARGAPTPNTPTAHRRGDPIPTVSEMTPLKIIAPTLGEMKKTHAQTSV</sequence>
<keyword evidence="2" id="KW-0812">Transmembrane</keyword>
<dbReference type="AlphaFoldDB" id="A0A914LWI5"/>
<evidence type="ECO:0000256" key="2">
    <source>
        <dbReference type="SAM" id="Phobius"/>
    </source>
</evidence>
<feature type="transmembrane region" description="Helical" evidence="2">
    <location>
        <begin position="106"/>
        <end position="128"/>
    </location>
</feature>
<protein>
    <submittedName>
        <fullName evidence="4">Uncharacterized protein</fullName>
    </submittedName>
</protein>
<name>A0A914LWI5_MELIC</name>
<evidence type="ECO:0000313" key="3">
    <source>
        <dbReference type="Proteomes" id="UP000887563"/>
    </source>
</evidence>
<reference evidence="4" key="1">
    <citation type="submission" date="2022-11" db="UniProtKB">
        <authorList>
            <consortium name="WormBaseParasite"/>
        </authorList>
    </citation>
    <scope>IDENTIFICATION</scope>
</reference>
<keyword evidence="3" id="KW-1185">Reference proteome</keyword>
<keyword evidence="2" id="KW-0472">Membrane</keyword>
<feature type="region of interest" description="Disordered" evidence="1">
    <location>
        <begin position="150"/>
        <end position="169"/>
    </location>
</feature>
<evidence type="ECO:0000313" key="4">
    <source>
        <dbReference type="WBParaSite" id="Minc3s00880g18437"/>
    </source>
</evidence>
<dbReference type="Proteomes" id="UP000887563">
    <property type="component" value="Unplaced"/>
</dbReference>
<evidence type="ECO:0000256" key="1">
    <source>
        <dbReference type="SAM" id="MobiDB-lite"/>
    </source>
</evidence>
<dbReference type="WBParaSite" id="Minc3s00880g18437">
    <property type="protein sequence ID" value="Minc3s00880g18437"/>
    <property type="gene ID" value="Minc3s00880g18437"/>
</dbReference>
<organism evidence="3 4">
    <name type="scientific">Meloidogyne incognita</name>
    <name type="common">Southern root-knot nematode worm</name>
    <name type="synonym">Oxyuris incognita</name>
    <dbReference type="NCBI Taxonomy" id="6306"/>
    <lineage>
        <taxon>Eukaryota</taxon>
        <taxon>Metazoa</taxon>
        <taxon>Ecdysozoa</taxon>
        <taxon>Nematoda</taxon>
        <taxon>Chromadorea</taxon>
        <taxon>Rhabditida</taxon>
        <taxon>Tylenchina</taxon>
        <taxon>Tylenchomorpha</taxon>
        <taxon>Tylenchoidea</taxon>
        <taxon>Meloidogynidae</taxon>
        <taxon>Meloidogyninae</taxon>
        <taxon>Meloidogyne</taxon>
        <taxon>Meloidogyne incognita group</taxon>
    </lineage>
</organism>
<keyword evidence="2" id="KW-1133">Transmembrane helix</keyword>
<proteinExistence type="predicted"/>